<evidence type="ECO:0000313" key="4">
    <source>
        <dbReference type="Proteomes" id="UP000177751"/>
    </source>
</evidence>
<comment type="caution">
    <text evidence="3">The sequence shown here is derived from an EMBL/GenBank/DDBJ whole genome shotgun (WGS) entry which is preliminary data.</text>
</comment>
<evidence type="ECO:0000256" key="1">
    <source>
        <dbReference type="SAM" id="Phobius"/>
    </source>
</evidence>
<gene>
    <name evidence="3" type="ORF">A2401_03415</name>
</gene>
<feature type="domain" description="DUF5652" evidence="2">
    <location>
        <begin position="9"/>
        <end position="67"/>
    </location>
</feature>
<feature type="transmembrane region" description="Helical" evidence="1">
    <location>
        <begin position="40"/>
        <end position="60"/>
    </location>
</feature>
<keyword evidence="1" id="KW-0472">Membrane</keyword>
<organism evidence="3 4">
    <name type="scientific">Candidatus Staskawiczbacteria bacterium RIFOXYC1_FULL_38_18</name>
    <dbReference type="NCBI Taxonomy" id="1802229"/>
    <lineage>
        <taxon>Bacteria</taxon>
        <taxon>Candidatus Staskawicziibacteriota</taxon>
    </lineage>
</organism>
<sequence length="71" mass="7974">MGYSSIPPGILTLFVLLSIWALIWKGIALWKAARNNSKPWFVALLIVNTVGILEIIYIFFLSDKKANKPVV</sequence>
<keyword evidence="1" id="KW-0812">Transmembrane</keyword>
<dbReference type="InterPro" id="IPR043712">
    <property type="entry name" value="DUF5652"/>
</dbReference>
<keyword evidence="1" id="KW-1133">Transmembrane helix</keyword>
<protein>
    <recommendedName>
        <fullName evidence="2">DUF5652 domain-containing protein</fullName>
    </recommendedName>
</protein>
<reference evidence="3 4" key="1">
    <citation type="journal article" date="2016" name="Nat. Commun.">
        <title>Thousands of microbial genomes shed light on interconnected biogeochemical processes in an aquifer system.</title>
        <authorList>
            <person name="Anantharaman K."/>
            <person name="Brown C.T."/>
            <person name="Hug L.A."/>
            <person name="Sharon I."/>
            <person name="Castelle C.J."/>
            <person name="Probst A.J."/>
            <person name="Thomas B.C."/>
            <person name="Singh A."/>
            <person name="Wilkins M.J."/>
            <person name="Karaoz U."/>
            <person name="Brodie E.L."/>
            <person name="Williams K.H."/>
            <person name="Hubbard S.S."/>
            <person name="Banfield J.F."/>
        </authorList>
    </citation>
    <scope>NUCLEOTIDE SEQUENCE [LARGE SCALE GENOMIC DNA]</scope>
</reference>
<dbReference type="EMBL" id="MHPP01000007">
    <property type="protein sequence ID" value="OGZ84947.1"/>
    <property type="molecule type" value="Genomic_DNA"/>
</dbReference>
<evidence type="ECO:0000313" key="3">
    <source>
        <dbReference type="EMBL" id="OGZ84947.1"/>
    </source>
</evidence>
<dbReference type="STRING" id="1802229.A2401_03415"/>
<name>A0A1G2JD28_9BACT</name>
<accession>A0A1G2JD28</accession>
<proteinExistence type="predicted"/>
<dbReference type="Proteomes" id="UP000177751">
    <property type="component" value="Unassembled WGS sequence"/>
</dbReference>
<dbReference type="Pfam" id="PF18893">
    <property type="entry name" value="DUF5652"/>
    <property type="match status" value="1"/>
</dbReference>
<dbReference type="AlphaFoldDB" id="A0A1G2JD28"/>
<evidence type="ECO:0000259" key="2">
    <source>
        <dbReference type="Pfam" id="PF18893"/>
    </source>
</evidence>
<feature type="transmembrane region" description="Helical" evidence="1">
    <location>
        <begin position="6"/>
        <end position="28"/>
    </location>
</feature>